<evidence type="ECO:0000313" key="11">
    <source>
        <dbReference type="Proteomes" id="UP001176940"/>
    </source>
</evidence>
<feature type="compositionally biased region" description="Low complexity" evidence="7">
    <location>
        <begin position="436"/>
        <end position="453"/>
    </location>
</feature>
<feature type="compositionally biased region" description="Polar residues" evidence="7">
    <location>
        <begin position="996"/>
        <end position="1005"/>
    </location>
</feature>
<feature type="region of interest" description="Disordered" evidence="7">
    <location>
        <begin position="544"/>
        <end position="624"/>
    </location>
</feature>
<feature type="compositionally biased region" description="Basic and acidic residues" evidence="7">
    <location>
        <begin position="591"/>
        <end position="607"/>
    </location>
</feature>
<comment type="caution">
    <text evidence="10">The sequence shown here is derived from an EMBL/GenBank/DDBJ whole genome shotgun (WGS) entry which is preliminary data.</text>
</comment>
<feature type="compositionally biased region" description="Low complexity" evidence="7">
    <location>
        <begin position="692"/>
        <end position="708"/>
    </location>
</feature>
<dbReference type="Pfam" id="PF11971">
    <property type="entry name" value="CAMSAP_CH"/>
    <property type="match status" value="1"/>
</dbReference>
<dbReference type="EMBL" id="CAUEEQ010010804">
    <property type="protein sequence ID" value="CAJ0934815.1"/>
    <property type="molecule type" value="Genomic_DNA"/>
</dbReference>
<evidence type="ECO:0000256" key="2">
    <source>
        <dbReference type="ARBA" id="ARBA00022490"/>
    </source>
</evidence>
<dbReference type="PANTHER" id="PTHR21595">
    <property type="entry name" value="PATRONIN"/>
    <property type="match status" value="1"/>
</dbReference>
<dbReference type="InterPro" id="IPR036872">
    <property type="entry name" value="CH_dom_sf"/>
</dbReference>
<keyword evidence="3 6" id="KW-0493">Microtubule</keyword>
<feature type="compositionally biased region" description="Basic and acidic residues" evidence="7">
    <location>
        <begin position="381"/>
        <end position="392"/>
    </location>
</feature>
<evidence type="ECO:0000256" key="7">
    <source>
        <dbReference type="SAM" id="MobiDB-lite"/>
    </source>
</evidence>
<feature type="compositionally biased region" description="Basic and acidic residues" evidence="7">
    <location>
        <begin position="561"/>
        <end position="584"/>
    </location>
</feature>
<feature type="region of interest" description="Disordered" evidence="7">
    <location>
        <begin position="196"/>
        <end position="221"/>
    </location>
</feature>
<keyword evidence="2" id="KW-0963">Cytoplasm</keyword>
<dbReference type="Pfam" id="PF08683">
    <property type="entry name" value="CAMSAP_CKK"/>
    <property type="match status" value="1"/>
</dbReference>
<dbReference type="PROSITE" id="PS51508">
    <property type="entry name" value="CKK"/>
    <property type="match status" value="1"/>
</dbReference>
<feature type="region of interest" description="Disordered" evidence="7">
    <location>
        <begin position="284"/>
        <end position="322"/>
    </location>
</feature>
<accession>A0ABN9L6V9</accession>
<dbReference type="InterPro" id="IPR001715">
    <property type="entry name" value="CH_dom"/>
</dbReference>
<dbReference type="InterPro" id="IPR038209">
    <property type="entry name" value="CKK_dom_sf"/>
</dbReference>
<dbReference type="Proteomes" id="UP001176940">
    <property type="component" value="Unassembled WGS sequence"/>
</dbReference>
<name>A0ABN9L6V9_9NEOB</name>
<dbReference type="InterPro" id="IPR032940">
    <property type="entry name" value="CAMSAP"/>
</dbReference>
<dbReference type="InterPro" id="IPR022613">
    <property type="entry name" value="CH_CAMSAP_2"/>
</dbReference>
<evidence type="ECO:0000256" key="1">
    <source>
        <dbReference type="ARBA" id="ARBA00004245"/>
    </source>
</evidence>
<evidence type="ECO:0000256" key="4">
    <source>
        <dbReference type="ARBA" id="ARBA00023054"/>
    </source>
</evidence>
<evidence type="ECO:0000259" key="8">
    <source>
        <dbReference type="PROSITE" id="PS50021"/>
    </source>
</evidence>
<evidence type="ECO:0000259" key="9">
    <source>
        <dbReference type="PROSITE" id="PS51508"/>
    </source>
</evidence>
<comment type="similarity">
    <text evidence="6">Belongs to the CAMSAP1 family.</text>
</comment>
<sequence length="1196" mass="133209">MNSAQSAQRLNANHTGMPLMTNRRQKRLTWAKEKNIWTVAQWSKDGNQGKHRVTKRGPALSYPMFTLVTSEDIAESIRYRKDKALSRQTPCFTSVSSLRDLSNGGALAALVHYYCPAELRLQDVCLKDTMSVADSLYNLQLLRDFYTNHLPPSCPLSLEDLLYVPTALRVNLLSLLADLYYCFEVTKPDFVQPKDLQLGNESTTPSSAHSGGGSPVFNFRPGTTGSLPHSSSMSHMDGFGKTWSKNPLSHPLSQAVSFSIPFGLDSDVDIVMGNPVSILRSVSSDSLTPPPVYTPSSPNCVKKSTYTPTEDGAEFPMQPRTFKKVPLTVKGTSDLQVQEKPNGGQGTQTDLPTIEEALQIIHSSETRLLPDGAPDGFYLHSPEESKPSKVEEELAPNLGVYRTHDGSRRLSRDDDSVLRDNSLDSDAEETRHTQESSRSSLSSQADSSAGSSAKMTSFAERKKKLDAKVNSDGSPSSVPVNSPNTTTWAQKAEESPVKSPALNSEMSQLGARLEEKRRAIEAQKKRIEAIFAKHRQRLGKNAFLQLKKRDGEEDGEDEGLDDLKLSPDEGLPKENEDENLKKPSEEEEEKNNDSRMPDASIKSRSEKQVSFSPEVTKAGLENNLGEYNRAVEKLNSALSSLQTDMKRLSDQQEKIMKKESKAWVIPASKSSPPAHRPKSSPPTRLTREIQTPRSSPASPSQSPSRMAPKSPQPNTRRSLQIQPIAPKSPKNTRPVELKIPPLNRVLTPPQNVDTIPHLRKFSPSKVTVQTRSSIHFAEEENEEPQPINENHGNSRPVASVFPQSSGVGLLAGEEAKRTSLIEIPLSELQPTGDPEVDGMDSLEGTPGEEGLQRGVGFFFKGEERTEDEMAQRRAALLEKQQKRVEEARKRKQWQEDEKEKKEEASRQQQQEELQRKEEEAVHRRGDFTRQEYQRRHQLKIMEDLDKVLRQKPMTVRAVKKPRPKTVFHDDSVISRSPVRGLLGSKLSKVYSQSTMSLSTVGNDNGSGLYKKSPRSPRAVSPSGLMSPNRGLFTQNGDKDWDTGSTASSPASIPEYTGPRLYKEPSAKSNKFIIHNALSHCCLAGKVNEPQKNKVLEDMDKSQANHFLILFRDSSCQFRAVYTFSSETDELTRLAGYGPRTINLTMVEEIFKYSSDRKRFTQIPSKTMSMSVDAFTIQGHLWQSKRPTTPKKAGTPK</sequence>
<gene>
    <name evidence="10" type="ORF">RIMI_LOCUS6088696</name>
</gene>
<feature type="region of interest" description="Disordered" evidence="7">
    <location>
        <begin position="889"/>
        <end position="934"/>
    </location>
</feature>
<feature type="region of interest" description="Disordered" evidence="7">
    <location>
        <begin position="822"/>
        <end position="853"/>
    </location>
</feature>
<feature type="region of interest" description="Disordered" evidence="7">
    <location>
        <begin position="645"/>
        <end position="758"/>
    </location>
</feature>
<comment type="domain">
    <text evidence="6">The CKK domain binds microtubules.</text>
</comment>
<feature type="domain" description="CKK" evidence="9">
    <location>
        <begin position="1057"/>
        <end position="1191"/>
    </location>
</feature>
<feature type="compositionally biased region" description="Basic and acidic residues" evidence="7">
    <location>
        <begin position="889"/>
        <end position="905"/>
    </location>
</feature>
<feature type="compositionally biased region" description="Polar residues" evidence="7">
    <location>
        <begin position="199"/>
        <end position="209"/>
    </location>
</feature>
<keyword evidence="4" id="KW-0175">Coiled coil</keyword>
<organism evidence="10 11">
    <name type="scientific">Ranitomeya imitator</name>
    <name type="common">mimic poison frog</name>
    <dbReference type="NCBI Taxonomy" id="111125"/>
    <lineage>
        <taxon>Eukaryota</taxon>
        <taxon>Metazoa</taxon>
        <taxon>Chordata</taxon>
        <taxon>Craniata</taxon>
        <taxon>Vertebrata</taxon>
        <taxon>Euteleostomi</taxon>
        <taxon>Amphibia</taxon>
        <taxon>Batrachia</taxon>
        <taxon>Anura</taxon>
        <taxon>Neobatrachia</taxon>
        <taxon>Hyloidea</taxon>
        <taxon>Dendrobatidae</taxon>
        <taxon>Dendrobatinae</taxon>
        <taxon>Ranitomeya</taxon>
    </lineage>
</organism>
<dbReference type="InterPro" id="IPR011033">
    <property type="entry name" value="PRC_barrel-like_sf"/>
</dbReference>
<feature type="region of interest" description="Disordered" evidence="7">
    <location>
        <begin position="367"/>
        <end position="510"/>
    </location>
</feature>
<feature type="compositionally biased region" description="Polar residues" evidence="7">
    <location>
        <begin position="712"/>
        <end position="721"/>
    </location>
</feature>
<dbReference type="InterPro" id="IPR031372">
    <property type="entry name" value="CAMSAP_CC1"/>
</dbReference>
<dbReference type="Gene3D" id="3.10.20.360">
    <property type="entry name" value="CKK domain"/>
    <property type="match status" value="1"/>
</dbReference>
<keyword evidence="5" id="KW-0206">Cytoskeleton</keyword>
<evidence type="ECO:0000256" key="6">
    <source>
        <dbReference type="PROSITE-ProRule" id="PRU00841"/>
    </source>
</evidence>
<dbReference type="Pfam" id="PF17095">
    <property type="entry name" value="CAMSAP_CC1"/>
    <property type="match status" value="1"/>
</dbReference>
<keyword evidence="11" id="KW-1185">Reference proteome</keyword>
<dbReference type="SUPFAM" id="SSF50346">
    <property type="entry name" value="PRC-barrel domain"/>
    <property type="match status" value="1"/>
</dbReference>
<dbReference type="SUPFAM" id="SSF47576">
    <property type="entry name" value="Calponin-homology domain, CH-domain"/>
    <property type="match status" value="1"/>
</dbReference>
<dbReference type="PROSITE" id="PS50021">
    <property type="entry name" value="CH"/>
    <property type="match status" value="1"/>
</dbReference>
<comment type="subcellular location">
    <subcellularLocation>
        <location evidence="1">Cytoplasm</location>
        <location evidence="1">Cytoskeleton</location>
    </subcellularLocation>
</comment>
<proteinExistence type="inferred from homology"/>
<dbReference type="SMART" id="SM01051">
    <property type="entry name" value="CAMSAP_CKK"/>
    <property type="match status" value="1"/>
</dbReference>
<feature type="compositionally biased region" description="Basic and acidic residues" evidence="7">
    <location>
        <begin position="912"/>
        <end position="934"/>
    </location>
</feature>
<evidence type="ECO:0000313" key="10">
    <source>
        <dbReference type="EMBL" id="CAJ0934815.1"/>
    </source>
</evidence>
<feature type="compositionally biased region" description="Basic and acidic residues" evidence="7">
    <location>
        <begin position="645"/>
        <end position="661"/>
    </location>
</feature>
<dbReference type="InterPro" id="IPR014797">
    <property type="entry name" value="CKK_CAMSAP"/>
</dbReference>
<evidence type="ECO:0000256" key="3">
    <source>
        <dbReference type="ARBA" id="ARBA00022701"/>
    </source>
</evidence>
<feature type="region of interest" description="Disordered" evidence="7">
    <location>
        <begin position="777"/>
        <end position="800"/>
    </location>
</feature>
<feature type="compositionally biased region" description="Low complexity" evidence="7">
    <location>
        <begin position="470"/>
        <end position="487"/>
    </location>
</feature>
<feature type="domain" description="Calponin-homology (CH)" evidence="8">
    <location>
        <begin position="70"/>
        <end position="181"/>
    </location>
</feature>
<feature type="compositionally biased region" description="Basic and acidic residues" evidence="7">
    <location>
        <begin position="402"/>
        <end position="435"/>
    </location>
</feature>
<protein>
    <submittedName>
        <fullName evidence="10">Uncharacterized protein</fullName>
    </submittedName>
</protein>
<evidence type="ECO:0000256" key="5">
    <source>
        <dbReference type="ARBA" id="ARBA00023212"/>
    </source>
</evidence>
<reference evidence="10" key="1">
    <citation type="submission" date="2023-07" db="EMBL/GenBank/DDBJ databases">
        <authorList>
            <person name="Stuckert A."/>
        </authorList>
    </citation>
    <scope>NUCLEOTIDE SEQUENCE</scope>
</reference>
<feature type="compositionally biased region" description="Polar residues" evidence="7">
    <location>
        <begin position="294"/>
        <end position="308"/>
    </location>
</feature>
<feature type="region of interest" description="Disordered" evidence="7">
    <location>
        <begin position="996"/>
        <end position="1057"/>
    </location>
</feature>
<dbReference type="PANTHER" id="PTHR21595:SF2">
    <property type="entry name" value="CALMODULIN-REGULATED SPECTRIN-ASSOCIATED PROTEIN 3"/>
    <property type="match status" value="1"/>
</dbReference>